<keyword evidence="3" id="KW-0805">Transcription regulation</keyword>
<keyword evidence="5" id="KW-0804">Transcription</keyword>
<comment type="caution">
    <text evidence="8">The sequence shown here is derived from an EMBL/GenBank/DDBJ whole genome shotgun (WGS) entry which is preliminary data.</text>
</comment>
<dbReference type="Proteomes" id="UP000176897">
    <property type="component" value="Unassembled WGS sequence"/>
</dbReference>
<name>A0A1F7UNY4_9BACT</name>
<feature type="domain" description="Response regulatory" evidence="7">
    <location>
        <begin position="3"/>
        <end position="119"/>
    </location>
</feature>
<dbReference type="FunFam" id="3.40.50.2300:FF:000001">
    <property type="entry name" value="DNA-binding response regulator PhoB"/>
    <property type="match status" value="1"/>
</dbReference>
<dbReference type="EMBL" id="MGEJ01000019">
    <property type="protein sequence ID" value="OGL79955.1"/>
    <property type="molecule type" value="Genomic_DNA"/>
</dbReference>
<dbReference type="GO" id="GO:0000160">
    <property type="term" value="P:phosphorelay signal transduction system"/>
    <property type="evidence" value="ECO:0007669"/>
    <property type="project" value="UniProtKB-KW"/>
</dbReference>
<evidence type="ECO:0000256" key="1">
    <source>
        <dbReference type="ARBA" id="ARBA00022553"/>
    </source>
</evidence>
<dbReference type="GO" id="GO:0003677">
    <property type="term" value="F:DNA binding"/>
    <property type="evidence" value="ECO:0007669"/>
    <property type="project" value="UniProtKB-KW"/>
</dbReference>
<proteinExistence type="predicted"/>
<dbReference type="InterPro" id="IPR001789">
    <property type="entry name" value="Sig_transdc_resp-reg_receiver"/>
</dbReference>
<dbReference type="Gene3D" id="3.40.50.2300">
    <property type="match status" value="1"/>
</dbReference>
<accession>A0A1F7UNY4</accession>
<dbReference type="AlphaFoldDB" id="A0A1F7UNY4"/>
<sequence>MQHILVVDDDAALLEALETTLKAEQFQVTTARNGKEGLKKIKENKPDLVLLDIVMPQMDGITMMHKLQDNPGTKNIPIIFLTNLSDVDTISKVIREGMFDYLVKSEWDINDLVSLVKKRLKKK</sequence>
<evidence type="ECO:0000259" key="7">
    <source>
        <dbReference type="PROSITE" id="PS50110"/>
    </source>
</evidence>
<evidence type="ECO:0000256" key="5">
    <source>
        <dbReference type="ARBA" id="ARBA00023163"/>
    </source>
</evidence>
<feature type="modified residue" description="4-aspartylphosphate" evidence="6">
    <location>
        <position position="52"/>
    </location>
</feature>
<dbReference type="PANTHER" id="PTHR44591">
    <property type="entry name" value="STRESS RESPONSE REGULATOR PROTEIN 1"/>
    <property type="match status" value="1"/>
</dbReference>
<dbReference type="Pfam" id="PF00072">
    <property type="entry name" value="Response_reg"/>
    <property type="match status" value="1"/>
</dbReference>
<dbReference type="InterPro" id="IPR050595">
    <property type="entry name" value="Bact_response_regulator"/>
</dbReference>
<dbReference type="SUPFAM" id="SSF52172">
    <property type="entry name" value="CheY-like"/>
    <property type="match status" value="1"/>
</dbReference>
<dbReference type="InterPro" id="IPR011006">
    <property type="entry name" value="CheY-like_superfamily"/>
</dbReference>
<gene>
    <name evidence="8" type="ORF">A3B21_00920</name>
</gene>
<dbReference type="PANTHER" id="PTHR44591:SF14">
    <property type="entry name" value="PROTEIN PILG"/>
    <property type="match status" value="1"/>
</dbReference>
<organism evidence="8 9">
    <name type="scientific">Candidatus Uhrbacteria bacterium RIFCSPLOWO2_01_FULL_47_24</name>
    <dbReference type="NCBI Taxonomy" id="1802401"/>
    <lineage>
        <taxon>Bacteria</taxon>
        <taxon>Candidatus Uhriibacteriota</taxon>
    </lineage>
</organism>
<evidence type="ECO:0000256" key="2">
    <source>
        <dbReference type="ARBA" id="ARBA00023012"/>
    </source>
</evidence>
<evidence type="ECO:0000256" key="4">
    <source>
        <dbReference type="ARBA" id="ARBA00023125"/>
    </source>
</evidence>
<evidence type="ECO:0000313" key="8">
    <source>
        <dbReference type="EMBL" id="OGL79955.1"/>
    </source>
</evidence>
<evidence type="ECO:0000256" key="6">
    <source>
        <dbReference type="PROSITE-ProRule" id="PRU00169"/>
    </source>
</evidence>
<keyword evidence="2" id="KW-0902">Two-component regulatory system</keyword>
<dbReference type="STRING" id="1802401.A3B21_00920"/>
<keyword evidence="1 6" id="KW-0597">Phosphoprotein</keyword>
<evidence type="ECO:0000256" key="3">
    <source>
        <dbReference type="ARBA" id="ARBA00023015"/>
    </source>
</evidence>
<keyword evidence="4" id="KW-0238">DNA-binding</keyword>
<protein>
    <recommendedName>
        <fullName evidence="7">Response regulatory domain-containing protein</fullName>
    </recommendedName>
</protein>
<dbReference type="PROSITE" id="PS50110">
    <property type="entry name" value="RESPONSE_REGULATORY"/>
    <property type="match status" value="1"/>
</dbReference>
<reference evidence="8 9" key="1">
    <citation type="journal article" date="2016" name="Nat. Commun.">
        <title>Thousands of microbial genomes shed light on interconnected biogeochemical processes in an aquifer system.</title>
        <authorList>
            <person name="Anantharaman K."/>
            <person name="Brown C.T."/>
            <person name="Hug L.A."/>
            <person name="Sharon I."/>
            <person name="Castelle C.J."/>
            <person name="Probst A.J."/>
            <person name="Thomas B.C."/>
            <person name="Singh A."/>
            <person name="Wilkins M.J."/>
            <person name="Karaoz U."/>
            <person name="Brodie E.L."/>
            <person name="Williams K.H."/>
            <person name="Hubbard S.S."/>
            <person name="Banfield J.F."/>
        </authorList>
    </citation>
    <scope>NUCLEOTIDE SEQUENCE [LARGE SCALE GENOMIC DNA]</scope>
</reference>
<evidence type="ECO:0000313" key="9">
    <source>
        <dbReference type="Proteomes" id="UP000176897"/>
    </source>
</evidence>
<dbReference type="SMART" id="SM00448">
    <property type="entry name" value="REC"/>
    <property type="match status" value="1"/>
</dbReference>